<gene>
    <name evidence="1" type="ORF">FYJ64_06100</name>
</gene>
<dbReference type="AlphaFoldDB" id="A0A6L5Y5I6"/>
<reference evidence="1 2" key="1">
    <citation type="submission" date="2019-08" db="EMBL/GenBank/DDBJ databases">
        <title>In-depth cultivation of the pig gut microbiome towards novel bacterial diversity and tailored functional studies.</title>
        <authorList>
            <person name="Wylensek D."/>
            <person name="Hitch T.C.A."/>
            <person name="Clavel T."/>
        </authorList>
    </citation>
    <scope>NUCLEOTIDE SEQUENCE [LARGE SCALE GENOMIC DNA]</scope>
    <source>
        <strain evidence="1 2">WCA-MUC-591-APC-3H</strain>
    </source>
</reference>
<evidence type="ECO:0000313" key="1">
    <source>
        <dbReference type="EMBL" id="MST51886.1"/>
    </source>
</evidence>
<comment type="caution">
    <text evidence="1">The sequence shown here is derived from an EMBL/GenBank/DDBJ whole genome shotgun (WGS) entry which is preliminary data.</text>
</comment>
<evidence type="ECO:0000313" key="2">
    <source>
        <dbReference type="Proteomes" id="UP000474676"/>
    </source>
</evidence>
<organism evidence="1 2">
    <name type="scientific">Hornefia butyriciproducens</name>
    <dbReference type="NCBI Taxonomy" id="2652293"/>
    <lineage>
        <taxon>Bacteria</taxon>
        <taxon>Bacillati</taxon>
        <taxon>Bacillota</taxon>
        <taxon>Clostridia</taxon>
        <taxon>Peptostreptococcales</taxon>
        <taxon>Anaerovoracaceae</taxon>
        <taxon>Hornefia</taxon>
    </lineage>
</organism>
<dbReference type="RefSeq" id="WP_154574321.1">
    <property type="nucleotide sequence ID" value="NZ_VUMZ01000004.1"/>
</dbReference>
<protein>
    <submittedName>
        <fullName evidence="1">Uncharacterized protein</fullName>
    </submittedName>
</protein>
<proteinExistence type="predicted"/>
<sequence>MLEQFRVTKAWGVKKYRTAMQFIYDEAHRCFVVVEGPEETFREREPYVIRFDQVNSVALEVDEY</sequence>
<dbReference type="GeneID" id="303114891"/>
<dbReference type="Proteomes" id="UP000474676">
    <property type="component" value="Unassembled WGS sequence"/>
</dbReference>
<name>A0A6L5Y5I6_9FIRM</name>
<dbReference type="EMBL" id="VUMZ01000004">
    <property type="protein sequence ID" value="MST51886.1"/>
    <property type="molecule type" value="Genomic_DNA"/>
</dbReference>
<keyword evidence="2" id="KW-1185">Reference proteome</keyword>
<accession>A0A6L5Y5I6</accession>